<evidence type="ECO:0000256" key="2">
    <source>
        <dbReference type="ARBA" id="ARBA00022574"/>
    </source>
</evidence>
<dbReference type="EMBL" id="CABIJS010000510">
    <property type="protein sequence ID" value="VUZ52566.1"/>
    <property type="molecule type" value="Genomic_DNA"/>
</dbReference>
<sequence>MFSSFNRTLQEVKSGDGSLSRILANSQNMTINAPQLLLSNSLPDLSNLGSIKSSAKKKQIRGYDPKLVSMGLVRRTNRVGTGGDRYIPCRKAMNMEQASFYLTAATCVSDPSKLPKPKERILKFSQERPAILDKNEDDAPKTKKSARHIPDRPEKMLDAPNVNNDFYLNHMDWSGGNILAVALDQEVYLWNALEGTVSLLMTAGLNEEYITSVKFSSQDSNIVAIGTSMSRVQLWDVGTGTLQRTMLLDEHSPGRIPALSWCQHIVSSGSRTGGIRHHDVRIMDHVVGYANNHDQEICGLQWSPDFRFLASGANDNLVCIYNANRTFQLQGVEPDHILNKHEAAIKAIGWCPWKPTLLATGGGSADHHLRFWNAFSGVCVREVDVTTQVSGLIWNEEYREIITSHGDGALRIWKYPNINLVKTLAEHEDRILSICASPDGEMIASIGGDENVRIWHCFEVDKVAKRLEREKHASMFTFPQNFR</sequence>
<dbReference type="Pfam" id="PF24807">
    <property type="entry name" value="WD40_CDC20-Fz"/>
    <property type="match status" value="1"/>
</dbReference>
<dbReference type="InterPro" id="IPR036322">
    <property type="entry name" value="WD40_repeat_dom_sf"/>
</dbReference>
<name>A0A0R3SPC3_HYMDI</name>
<accession>A0A0R3SPC3</accession>
<dbReference type="Gene3D" id="2.130.10.10">
    <property type="entry name" value="YVTN repeat-like/Quinoprotein amine dehydrogenase"/>
    <property type="match status" value="1"/>
</dbReference>
<dbReference type="GO" id="GO:0051301">
    <property type="term" value="P:cell division"/>
    <property type="evidence" value="ECO:0007669"/>
    <property type="project" value="UniProtKB-KW"/>
</dbReference>
<keyword evidence="2 7" id="KW-0853">WD repeat</keyword>
<dbReference type="PANTHER" id="PTHR19918:SF8">
    <property type="entry name" value="FI02843P"/>
    <property type="match status" value="1"/>
</dbReference>
<feature type="repeat" description="WD" evidence="7">
    <location>
        <begin position="424"/>
        <end position="455"/>
    </location>
</feature>
<proteinExistence type="inferred from homology"/>
<dbReference type="SUPFAM" id="SSF50978">
    <property type="entry name" value="WD40 repeat-like"/>
    <property type="match status" value="1"/>
</dbReference>
<reference evidence="10 12" key="3">
    <citation type="submission" date="2019-07" db="EMBL/GenBank/DDBJ databases">
        <authorList>
            <person name="Jastrzebski P J."/>
            <person name="Paukszto L."/>
            <person name="Jastrzebski P J."/>
        </authorList>
    </citation>
    <scope>NUCLEOTIDE SEQUENCE [LARGE SCALE GENOMIC DNA]</scope>
    <source>
        <strain evidence="10 12">WMS-il1</strain>
    </source>
</reference>
<keyword evidence="4" id="KW-0677">Repeat</keyword>
<evidence type="ECO:0000259" key="8">
    <source>
        <dbReference type="Pfam" id="PF24807"/>
    </source>
</evidence>
<feature type="domain" description="CDC20/Fizzy WD40" evidence="8">
    <location>
        <begin position="157"/>
        <end position="455"/>
    </location>
</feature>
<dbReference type="GO" id="GO:0031145">
    <property type="term" value="P:anaphase-promoting complex-dependent catabolic process"/>
    <property type="evidence" value="ECO:0007669"/>
    <property type="project" value="TreeGrafter"/>
</dbReference>
<evidence type="ECO:0000256" key="6">
    <source>
        <dbReference type="ARBA" id="ARBA00023306"/>
    </source>
</evidence>
<evidence type="ECO:0000313" key="9">
    <source>
        <dbReference type="EMBL" id="VDL59111.1"/>
    </source>
</evidence>
<evidence type="ECO:0000313" key="11">
    <source>
        <dbReference type="Proteomes" id="UP000274504"/>
    </source>
</evidence>
<dbReference type="GO" id="GO:1905786">
    <property type="term" value="P:positive regulation of anaphase-promoting complex-dependent catabolic process"/>
    <property type="evidence" value="ECO:0007669"/>
    <property type="project" value="TreeGrafter"/>
</dbReference>
<feature type="repeat" description="WD" evidence="7">
    <location>
        <begin position="290"/>
        <end position="322"/>
    </location>
</feature>
<comment type="similarity">
    <text evidence="1">Belongs to the WD repeat CDC20/Fizzy family.</text>
</comment>
<keyword evidence="5" id="KW-0498">Mitosis</keyword>
<evidence type="ECO:0000313" key="13">
    <source>
        <dbReference type="WBParaSite" id="HDID_0000679501-mRNA-1"/>
    </source>
</evidence>
<dbReference type="WBParaSite" id="HDID_0000679501-mRNA-1">
    <property type="protein sequence ID" value="HDID_0000679501-mRNA-1"/>
    <property type="gene ID" value="HDID_0000679501"/>
</dbReference>
<dbReference type="PROSITE" id="PS50082">
    <property type="entry name" value="WD_REPEATS_2"/>
    <property type="match status" value="2"/>
</dbReference>
<gene>
    <name evidence="9" type="ORF">HDID_LOCUS6793</name>
    <name evidence="10" type="ORF">WMSIL1_LOCUS11048</name>
</gene>
<dbReference type="STRING" id="6216.A0A0R3SPC3"/>
<dbReference type="InterPro" id="IPR033010">
    <property type="entry name" value="Cdc20/Fizzy"/>
</dbReference>
<dbReference type="Proteomes" id="UP000321570">
    <property type="component" value="Unassembled WGS sequence"/>
</dbReference>
<dbReference type="GO" id="GO:0005680">
    <property type="term" value="C:anaphase-promoting complex"/>
    <property type="evidence" value="ECO:0007669"/>
    <property type="project" value="TreeGrafter"/>
</dbReference>
<dbReference type="InterPro" id="IPR015943">
    <property type="entry name" value="WD40/YVTN_repeat-like_dom_sf"/>
</dbReference>
<organism evidence="13">
    <name type="scientific">Hymenolepis diminuta</name>
    <name type="common">Rat tapeworm</name>
    <dbReference type="NCBI Taxonomy" id="6216"/>
    <lineage>
        <taxon>Eukaryota</taxon>
        <taxon>Metazoa</taxon>
        <taxon>Spiralia</taxon>
        <taxon>Lophotrochozoa</taxon>
        <taxon>Platyhelminthes</taxon>
        <taxon>Cestoda</taxon>
        <taxon>Eucestoda</taxon>
        <taxon>Cyclophyllidea</taxon>
        <taxon>Hymenolepididae</taxon>
        <taxon>Hymenolepis</taxon>
    </lineage>
</organism>
<dbReference type="PANTHER" id="PTHR19918">
    <property type="entry name" value="CELL DIVISION CYCLE 20 CDC20 FIZZY -RELATED"/>
    <property type="match status" value="1"/>
</dbReference>
<reference evidence="9 11" key="2">
    <citation type="submission" date="2018-11" db="EMBL/GenBank/DDBJ databases">
        <authorList>
            <consortium name="Pathogen Informatics"/>
        </authorList>
    </citation>
    <scope>NUCLEOTIDE SEQUENCE [LARGE SCALE GENOMIC DNA]</scope>
</reference>
<evidence type="ECO:0000256" key="7">
    <source>
        <dbReference type="PROSITE-ProRule" id="PRU00221"/>
    </source>
</evidence>
<evidence type="ECO:0000313" key="12">
    <source>
        <dbReference type="Proteomes" id="UP000321570"/>
    </source>
</evidence>
<protein>
    <submittedName>
        <fullName evidence="13">WD_REPEATS_REGION domain-containing protein</fullName>
    </submittedName>
</protein>
<dbReference type="InterPro" id="IPR056150">
    <property type="entry name" value="WD40_CDC20-Fz"/>
</dbReference>
<evidence type="ECO:0000256" key="1">
    <source>
        <dbReference type="ARBA" id="ARBA00006445"/>
    </source>
</evidence>
<dbReference type="InterPro" id="IPR001680">
    <property type="entry name" value="WD40_rpt"/>
</dbReference>
<evidence type="ECO:0000256" key="3">
    <source>
        <dbReference type="ARBA" id="ARBA00022618"/>
    </source>
</evidence>
<dbReference type="EMBL" id="UYSG01010879">
    <property type="protein sequence ID" value="VDL59111.1"/>
    <property type="molecule type" value="Genomic_DNA"/>
</dbReference>
<dbReference type="SMART" id="SM00320">
    <property type="entry name" value="WD40"/>
    <property type="match status" value="7"/>
</dbReference>
<dbReference type="GO" id="GO:1990757">
    <property type="term" value="F:ubiquitin ligase activator activity"/>
    <property type="evidence" value="ECO:0007669"/>
    <property type="project" value="TreeGrafter"/>
</dbReference>
<keyword evidence="6" id="KW-0131">Cell cycle</keyword>
<evidence type="ECO:0000313" key="10">
    <source>
        <dbReference type="EMBL" id="VUZ52566.1"/>
    </source>
</evidence>
<dbReference type="GO" id="GO:0010997">
    <property type="term" value="F:anaphase-promoting complex binding"/>
    <property type="evidence" value="ECO:0007669"/>
    <property type="project" value="InterPro"/>
</dbReference>
<dbReference type="Proteomes" id="UP000274504">
    <property type="component" value="Unassembled WGS sequence"/>
</dbReference>
<dbReference type="PROSITE" id="PS50294">
    <property type="entry name" value="WD_REPEATS_REGION"/>
    <property type="match status" value="1"/>
</dbReference>
<evidence type="ECO:0000256" key="5">
    <source>
        <dbReference type="ARBA" id="ARBA00022776"/>
    </source>
</evidence>
<keyword evidence="3" id="KW-0132">Cell division</keyword>
<dbReference type="AlphaFoldDB" id="A0A0R3SPC3"/>
<reference evidence="13" key="1">
    <citation type="submission" date="2017-02" db="UniProtKB">
        <authorList>
            <consortium name="WormBaseParasite"/>
        </authorList>
    </citation>
    <scope>IDENTIFICATION</scope>
</reference>
<evidence type="ECO:0000256" key="4">
    <source>
        <dbReference type="ARBA" id="ARBA00022737"/>
    </source>
</evidence>
<dbReference type="OrthoDB" id="10263272at2759"/>
<keyword evidence="12" id="KW-1185">Reference proteome</keyword>